<dbReference type="InterPro" id="IPR036817">
    <property type="entry name" value="Transthyretin/HIU_hydrolase_sf"/>
</dbReference>
<evidence type="ECO:0000259" key="9">
    <source>
        <dbReference type="Pfam" id="PF09349"/>
    </source>
</evidence>
<feature type="domain" description="Oxo-4-hydroxy-4-carboxy-5-ureidoimidazoline decarboxylase" evidence="9">
    <location>
        <begin position="2"/>
        <end position="156"/>
    </location>
</feature>
<dbReference type="SUPFAM" id="SSF49472">
    <property type="entry name" value="Transthyretin (synonym: prealbumin)"/>
    <property type="match status" value="1"/>
</dbReference>
<evidence type="ECO:0000313" key="10">
    <source>
        <dbReference type="EMBL" id="AFO10117.1"/>
    </source>
</evidence>
<comment type="catalytic activity">
    <reaction evidence="1">
        <text>5-hydroxy-2-oxo-4-ureido-2,5-dihydro-1H-imidazole-5-carboxylate + H(+) = (S)-allantoin + CO2</text>
        <dbReference type="Rhea" id="RHEA:26301"/>
        <dbReference type="ChEBI" id="CHEBI:15378"/>
        <dbReference type="ChEBI" id="CHEBI:15678"/>
        <dbReference type="ChEBI" id="CHEBI:16526"/>
        <dbReference type="ChEBI" id="CHEBI:58639"/>
        <dbReference type="EC" id="4.1.1.97"/>
    </reaction>
</comment>
<accession>I7B5Q1</accession>
<feature type="domain" description="Transthyretin/hydroxyisourate hydrolase" evidence="8">
    <location>
        <begin position="169"/>
        <end position="276"/>
    </location>
</feature>
<dbReference type="PANTHER" id="PTHR43466:SF1">
    <property type="entry name" value="2-OXO-4-HYDROXY-4-CARBOXY-5-UREIDOIMIDAZOLINE DECARBOXYLASE-RELATED"/>
    <property type="match status" value="1"/>
</dbReference>
<dbReference type="UniPathway" id="UPA00394">
    <property type="reaction ID" value="UER00652"/>
</dbReference>
<dbReference type="GO" id="GO:0006144">
    <property type="term" value="P:purine nucleobase metabolic process"/>
    <property type="evidence" value="ECO:0007669"/>
    <property type="project" value="UniProtKB-KW"/>
</dbReference>
<dbReference type="InterPro" id="IPR023416">
    <property type="entry name" value="Transthyretin/HIU_hydrolase_d"/>
</dbReference>
<sequence>MTLREFVDVFGGIFEHAPWVAERACLSRPFASVYEMHRKMMDVVRRCDESEKVGLLRGHPELGGREARAGEMTPDSSSEQSRLGLDRLSEAEFSEMTELNRLYDEKFGFPCMICLRLHVKRDTVVAEHRRRLLNDRQTEIENCIEQVGQITERRLRERVRESQRTRRAISTHVLDSGNAGGAQGMVIELQRFEGGGYTTVARVTTDEVGRAQLLDAEEMRPGRYQMILQAGAYLAEHGTPSTFIDVIPVLFEVDDPYQNYHIPLIVGRYAFSVYKGGIPALASGPTREDVR</sequence>
<protein>
    <recommendedName>
        <fullName evidence="3">2-oxo-4-hydroxy-4-carboxy-5-ureidoimidazoline decarboxylase</fullName>
        <ecNumber evidence="3">4.1.1.97</ecNumber>
    </recommendedName>
</protein>
<feature type="compositionally biased region" description="Basic and acidic residues" evidence="7">
    <location>
        <begin position="58"/>
        <end position="69"/>
    </location>
</feature>
<evidence type="ECO:0000256" key="7">
    <source>
        <dbReference type="SAM" id="MobiDB-lite"/>
    </source>
</evidence>
<reference evidence="10" key="1">
    <citation type="journal article" date="2012" name="J. Bacteriol.">
        <title>Delineation of the Caffeine C-8 Oxidation Pathway in Pseudomonas sp. Strain CBB1 via Characterization of a New Trimethyluric Acid Monooxygenase and Genes Involved in Trimethyluric Acid Metabolism.</title>
        <authorList>
            <person name="Mohanty S.K."/>
            <person name="Yu C.L."/>
            <person name="Das S."/>
            <person name="Louie T.M."/>
            <person name="Gakhar L."/>
            <person name="Subramanian M."/>
        </authorList>
    </citation>
    <scope>NUCLEOTIDE SEQUENCE</scope>
    <source>
        <strain evidence="10">CBB1</strain>
    </source>
</reference>
<keyword evidence="6" id="KW-0456">Lyase</keyword>
<evidence type="ECO:0000256" key="5">
    <source>
        <dbReference type="ARBA" id="ARBA00022793"/>
    </source>
</evidence>
<gene>
    <name evidence="10" type="primary">tmuD</name>
</gene>
<dbReference type="PANTHER" id="PTHR43466">
    <property type="entry name" value="2-OXO-4-HYDROXY-4-CARBOXY-5-UREIDOIMIDAZOLINE DECARBOXYLASE-RELATED"/>
    <property type="match status" value="1"/>
</dbReference>
<keyword evidence="5" id="KW-0210">Decarboxylase</keyword>
<dbReference type="Pfam" id="PF00576">
    <property type="entry name" value="Transthyretin"/>
    <property type="match status" value="1"/>
</dbReference>
<evidence type="ECO:0000256" key="6">
    <source>
        <dbReference type="ARBA" id="ARBA00023239"/>
    </source>
</evidence>
<dbReference type="GO" id="GO:0051997">
    <property type="term" value="F:2-oxo-4-hydroxy-4-carboxy-5-ureidoimidazoline decarboxylase activity"/>
    <property type="evidence" value="ECO:0007669"/>
    <property type="project" value="UniProtKB-EC"/>
</dbReference>
<proteinExistence type="predicted"/>
<comment type="pathway">
    <text evidence="2">Purine metabolism; urate degradation; (S)-allantoin from urate: step 3/3.</text>
</comment>
<dbReference type="NCBIfam" id="TIGR03164">
    <property type="entry name" value="UHCUDC"/>
    <property type="match status" value="1"/>
</dbReference>
<dbReference type="Pfam" id="PF09349">
    <property type="entry name" value="OHCU_decarbox"/>
    <property type="match status" value="1"/>
</dbReference>
<evidence type="ECO:0000256" key="4">
    <source>
        <dbReference type="ARBA" id="ARBA00022631"/>
    </source>
</evidence>
<evidence type="ECO:0000259" key="8">
    <source>
        <dbReference type="Pfam" id="PF00576"/>
    </source>
</evidence>
<dbReference type="Gene3D" id="2.60.40.180">
    <property type="entry name" value="Transthyretin/hydroxyisourate hydrolase domain"/>
    <property type="match status" value="1"/>
</dbReference>
<name>I7B5Q1_PSEU3</name>
<dbReference type="InterPro" id="IPR017580">
    <property type="entry name" value="OHCU_decarboxylase-1"/>
</dbReference>
<dbReference type="InterPro" id="IPR036778">
    <property type="entry name" value="OHCU_decarboxylase_sf"/>
</dbReference>
<dbReference type="EC" id="4.1.1.97" evidence="3"/>
<evidence type="ECO:0000256" key="1">
    <source>
        <dbReference type="ARBA" id="ARBA00001163"/>
    </source>
</evidence>
<dbReference type="GO" id="GO:0000255">
    <property type="term" value="P:allantoin metabolic process"/>
    <property type="evidence" value="ECO:0007669"/>
    <property type="project" value="InterPro"/>
</dbReference>
<organism evidence="10">
    <name type="scientific">Pseudomonas sp. (strain CBB1)</name>
    <dbReference type="NCBI Taxonomy" id="765715"/>
    <lineage>
        <taxon>Bacteria</taxon>
        <taxon>Pseudomonadati</taxon>
        <taxon>Pseudomonadota</taxon>
        <taxon>Gammaproteobacteria</taxon>
        <taxon>Pseudomonadales</taxon>
        <taxon>Pseudomonadaceae</taxon>
        <taxon>Pseudomonas</taxon>
    </lineage>
</organism>
<evidence type="ECO:0000256" key="3">
    <source>
        <dbReference type="ARBA" id="ARBA00012257"/>
    </source>
</evidence>
<dbReference type="EMBL" id="JQ743483">
    <property type="protein sequence ID" value="AFO10117.1"/>
    <property type="molecule type" value="Genomic_DNA"/>
</dbReference>
<dbReference type="AlphaFoldDB" id="I7B5Q1"/>
<dbReference type="Gene3D" id="1.10.3330.10">
    <property type="entry name" value="Oxo-4-hydroxy-4-carboxy-5-ureidoimidazoline decarboxylase"/>
    <property type="match status" value="1"/>
</dbReference>
<dbReference type="GO" id="GO:0019628">
    <property type="term" value="P:urate catabolic process"/>
    <property type="evidence" value="ECO:0007669"/>
    <property type="project" value="UniProtKB-UniPathway"/>
</dbReference>
<feature type="region of interest" description="Disordered" evidence="7">
    <location>
        <begin position="58"/>
        <end position="82"/>
    </location>
</feature>
<dbReference type="InterPro" id="IPR018020">
    <property type="entry name" value="OHCU_decarboxylase"/>
</dbReference>
<keyword evidence="4" id="KW-0659">Purine metabolism</keyword>
<dbReference type="SUPFAM" id="SSF158694">
    <property type="entry name" value="UraD-Like"/>
    <property type="match status" value="1"/>
</dbReference>
<evidence type="ECO:0000256" key="2">
    <source>
        <dbReference type="ARBA" id="ARBA00004754"/>
    </source>
</evidence>